<keyword evidence="1" id="KW-0175">Coiled coil</keyword>
<dbReference type="Gene3D" id="1.10.8.720">
    <property type="entry name" value="Region D6 of dynein motor"/>
    <property type="match status" value="1"/>
</dbReference>
<protein>
    <submittedName>
        <fullName evidence="3">Dynein heavy chain 10, axonemal</fullName>
    </submittedName>
</protein>
<dbReference type="Gene3D" id="1.10.8.1220">
    <property type="match status" value="1"/>
</dbReference>
<dbReference type="GO" id="GO:0007018">
    <property type="term" value="P:microtubule-based movement"/>
    <property type="evidence" value="ECO:0007669"/>
    <property type="project" value="InterPro"/>
</dbReference>
<feature type="coiled-coil region" evidence="1">
    <location>
        <begin position="64"/>
        <end position="91"/>
    </location>
</feature>
<dbReference type="InterPro" id="IPR042219">
    <property type="entry name" value="AAA_lid_11_sf"/>
</dbReference>
<accession>A0A8D8QDX0</accession>
<dbReference type="GO" id="GO:0030286">
    <property type="term" value="C:dynein complex"/>
    <property type="evidence" value="ECO:0007669"/>
    <property type="project" value="InterPro"/>
</dbReference>
<dbReference type="GO" id="GO:0045505">
    <property type="term" value="F:dynein intermediate chain binding"/>
    <property type="evidence" value="ECO:0007669"/>
    <property type="project" value="InterPro"/>
</dbReference>
<proteinExistence type="predicted"/>
<dbReference type="InterPro" id="IPR027417">
    <property type="entry name" value="P-loop_NTPase"/>
</dbReference>
<dbReference type="GO" id="GO:0051959">
    <property type="term" value="F:dynein light intermediate chain binding"/>
    <property type="evidence" value="ECO:0007669"/>
    <property type="project" value="InterPro"/>
</dbReference>
<dbReference type="Gene3D" id="3.40.50.300">
    <property type="entry name" value="P-loop containing nucleotide triphosphate hydrolases"/>
    <property type="match status" value="1"/>
</dbReference>
<dbReference type="PANTHER" id="PTHR22878">
    <property type="entry name" value="DYNEIN HEAVY CHAIN 6, AXONEMAL-LIKE-RELATED"/>
    <property type="match status" value="1"/>
</dbReference>
<dbReference type="EMBL" id="HBUF01071846">
    <property type="protein sequence ID" value="CAG6629812.1"/>
    <property type="molecule type" value="Transcribed_RNA"/>
</dbReference>
<dbReference type="InterPro" id="IPR004273">
    <property type="entry name" value="Dynein_heavy_D6_P-loop"/>
</dbReference>
<reference evidence="3" key="1">
    <citation type="submission" date="2021-05" db="EMBL/GenBank/DDBJ databases">
        <authorList>
            <person name="Alioto T."/>
            <person name="Alioto T."/>
            <person name="Gomez Garrido J."/>
        </authorList>
    </citation>
    <scope>NUCLEOTIDE SEQUENCE</scope>
</reference>
<dbReference type="InterPro" id="IPR026983">
    <property type="entry name" value="DHC"/>
</dbReference>
<dbReference type="GO" id="GO:0008569">
    <property type="term" value="F:minus-end-directed microtubule motor activity"/>
    <property type="evidence" value="ECO:0007669"/>
    <property type="project" value="InterPro"/>
</dbReference>
<name>A0A8D8QDX0_9HEMI</name>
<evidence type="ECO:0000256" key="1">
    <source>
        <dbReference type="SAM" id="Coils"/>
    </source>
</evidence>
<sequence>MVIDFSMTPEALEEMFLSRTIEKETDYEEQYERSLAAVRSNKQNYSTFNKHVMTELTRANVWNKNAALDNIKKNLEKCKEAKDKLLEAESIVATLAPMRDLYRPIAKRAVILYQARKDMTKVNHMYQFSLERFIDKVFPNSFDPSQNSIQNMSMQSAQSIDKETEQIEQDQDYELNQRLISVVDSLTVNCYKHICLALFEKHKILFSLQVALRVQLSMDLITRPELDFFMRESNPFPLPEILSYARYEYIRYNKPIGGVPESETSADKSLLVCPAEWLQERWDYLVRLGEMLSDTVLGNLHKRIADQLNEWKQWYDEEQPEIVPIPEPNTTEFHRVLIVRCLRPDRVYASVCHYVTSVLGYQMVDTFLIDYEEVMELTACSVPVLFILQPGCDPEQDLRKLALNHNTTLTSLPMCQGQEQAASSLIKFSALEGHWVLLSNIHLVPSFTRHLESIITTALNDASLSHKSSYSGVDLSSMFRLFVTTDPSTVLPIRVLQRKLKVCLELPTGLQKNMFHLYSKVIDDQLLEQCKHPQYKDLVYVMAFLHSVLLVI</sequence>
<feature type="domain" description="Dynein heavy chain region D6 P-loop" evidence="2">
    <location>
        <begin position="380"/>
        <end position="502"/>
    </location>
</feature>
<organism evidence="3">
    <name type="scientific">Cacopsylla melanoneura</name>
    <dbReference type="NCBI Taxonomy" id="428564"/>
    <lineage>
        <taxon>Eukaryota</taxon>
        <taxon>Metazoa</taxon>
        <taxon>Ecdysozoa</taxon>
        <taxon>Arthropoda</taxon>
        <taxon>Hexapoda</taxon>
        <taxon>Insecta</taxon>
        <taxon>Pterygota</taxon>
        <taxon>Neoptera</taxon>
        <taxon>Paraneoptera</taxon>
        <taxon>Hemiptera</taxon>
        <taxon>Sternorrhyncha</taxon>
        <taxon>Psylloidea</taxon>
        <taxon>Psyllidae</taxon>
        <taxon>Psyllinae</taxon>
        <taxon>Cacopsylla</taxon>
    </lineage>
</organism>
<dbReference type="AlphaFoldDB" id="A0A8D8QDX0"/>
<evidence type="ECO:0000259" key="2">
    <source>
        <dbReference type="Pfam" id="PF03028"/>
    </source>
</evidence>
<dbReference type="Pfam" id="PF03028">
    <property type="entry name" value="Dynein_heavy"/>
    <property type="match status" value="1"/>
</dbReference>
<evidence type="ECO:0000313" key="3">
    <source>
        <dbReference type="EMBL" id="CAG6629812.1"/>
    </source>
</evidence>